<dbReference type="OrthoDB" id="10015673at2759"/>
<dbReference type="Pfam" id="PF05699">
    <property type="entry name" value="Dimer_Tnp_hAT"/>
    <property type="match status" value="1"/>
</dbReference>
<organism evidence="3 4">
    <name type="scientific">Synaphobranchus kaupii</name>
    <name type="common">Kaup's arrowtooth eel</name>
    <dbReference type="NCBI Taxonomy" id="118154"/>
    <lineage>
        <taxon>Eukaryota</taxon>
        <taxon>Metazoa</taxon>
        <taxon>Chordata</taxon>
        <taxon>Craniata</taxon>
        <taxon>Vertebrata</taxon>
        <taxon>Euteleostomi</taxon>
        <taxon>Actinopterygii</taxon>
        <taxon>Neopterygii</taxon>
        <taxon>Teleostei</taxon>
        <taxon>Anguilliformes</taxon>
        <taxon>Synaphobranchidae</taxon>
        <taxon>Synaphobranchus</taxon>
    </lineage>
</organism>
<evidence type="ECO:0000313" key="3">
    <source>
        <dbReference type="EMBL" id="KAJ8356335.1"/>
    </source>
</evidence>
<evidence type="ECO:0000256" key="1">
    <source>
        <dbReference type="SAM" id="MobiDB-lite"/>
    </source>
</evidence>
<keyword evidence="4" id="KW-1185">Reference proteome</keyword>
<dbReference type="PANTHER" id="PTHR45913:SF19">
    <property type="entry name" value="LOW QUALITY PROTEIN: ZINC FINGER BED DOMAIN-CONTAINING PROTEIN 5-LIKE"/>
    <property type="match status" value="1"/>
</dbReference>
<accession>A0A9Q1IXF8</accession>
<dbReference type="GO" id="GO:0046983">
    <property type="term" value="F:protein dimerization activity"/>
    <property type="evidence" value="ECO:0007669"/>
    <property type="project" value="InterPro"/>
</dbReference>
<dbReference type="AlphaFoldDB" id="A0A9Q1IXF8"/>
<feature type="domain" description="HAT C-terminal dimerisation" evidence="2">
    <location>
        <begin position="397"/>
        <end position="438"/>
    </location>
</feature>
<sequence length="441" mass="49883">MASVFKQADKITAFKTKLETWARRVDRGVFDMFENLASFPGEAEGLSQLIHSHLTSLSDAFERYFPSSKDPRKSKEWIRDPFLDVGRENLSSRQEDQLIELTNDGGLKSLFNSTASLPSFWIKAKEEYPEISTLALKTLLPFPTSYLCEAGFSAMIATKTRLRSRLDVRNLLRVSLSTISPRYDFLVSGKQAQGSQTADVGSKSPRACSTGLVARVTLVLRTYPCVWKRHPITFDPHWEGKEQRGQRATGLRDNVVKNKFRGPRRRAPRRYDDGEAAHQWKDPEEYYRSQFFEAIDLLTSELTRRFDQPTLHLLKNIENVVLTAVNSSPGCVSISIPKNVVDMYTGNVDMERLSTQLSMFPAVLRAHNSSAETPISRVTKVSTIVDMQATQGGGTQSLFSEVDRLLRLYLTVPMSNATAERSFSGLRRLKTFLRSTMSERC</sequence>
<name>A0A9Q1IXF8_SYNKA</name>
<dbReference type="PANTHER" id="PTHR45913">
    <property type="entry name" value="EPM2A-INTERACTING PROTEIN 1"/>
    <property type="match status" value="1"/>
</dbReference>
<protein>
    <recommendedName>
        <fullName evidence="2">HAT C-terminal dimerisation domain-containing protein</fullName>
    </recommendedName>
</protein>
<dbReference type="EMBL" id="JAINUF010000006">
    <property type="protein sequence ID" value="KAJ8356335.1"/>
    <property type="molecule type" value="Genomic_DNA"/>
</dbReference>
<dbReference type="InterPro" id="IPR008906">
    <property type="entry name" value="HATC_C_dom"/>
</dbReference>
<comment type="caution">
    <text evidence="3">The sequence shown here is derived from an EMBL/GenBank/DDBJ whole genome shotgun (WGS) entry which is preliminary data.</text>
</comment>
<dbReference type="SUPFAM" id="SSF53098">
    <property type="entry name" value="Ribonuclease H-like"/>
    <property type="match status" value="1"/>
</dbReference>
<dbReference type="Proteomes" id="UP001152622">
    <property type="component" value="Chromosome 6"/>
</dbReference>
<evidence type="ECO:0000313" key="4">
    <source>
        <dbReference type="Proteomes" id="UP001152622"/>
    </source>
</evidence>
<proteinExistence type="predicted"/>
<dbReference type="InterPro" id="IPR012337">
    <property type="entry name" value="RNaseH-like_sf"/>
</dbReference>
<evidence type="ECO:0000259" key="2">
    <source>
        <dbReference type="Pfam" id="PF05699"/>
    </source>
</evidence>
<gene>
    <name evidence="3" type="ORF">SKAU_G00191290</name>
</gene>
<feature type="region of interest" description="Disordered" evidence="1">
    <location>
        <begin position="238"/>
        <end position="259"/>
    </location>
</feature>
<reference evidence="3" key="1">
    <citation type="journal article" date="2023" name="Science">
        <title>Genome structures resolve the early diversification of teleost fishes.</title>
        <authorList>
            <person name="Parey E."/>
            <person name="Louis A."/>
            <person name="Montfort J."/>
            <person name="Bouchez O."/>
            <person name="Roques C."/>
            <person name="Iampietro C."/>
            <person name="Lluch J."/>
            <person name="Castinel A."/>
            <person name="Donnadieu C."/>
            <person name="Desvignes T."/>
            <person name="Floi Bucao C."/>
            <person name="Jouanno E."/>
            <person name="Wen M."/>
            <person name="Mejri S."/>
            <person name="Dirks R."/>
            <person name="Jansen H."/>
            <person name="Henkel C."/>
            <person name="Chen W.J."/>
            <person name="Zahm M."/>
            <person name="Cabau C."/>
            <person name="Klopp C."/>
            <person name="Thompson A.W."/>
            <person name="Robinson-Rechavi M."/>
            <person name="Braasch I."/>
            <person name="Lecointre G."/>
            <person name="Bobe J."/>
            <person name="Postlethwait J.H."/>
            <person name="Berthelot C."/>
            <person name="Roest Crollius H."/>
            <person name="Guiguen Y."/>
        </authorList>
    </citation>
    <scope>NUCLEOTIDE SEQUENCE</scope>
    <source>
        <strain evidence="3">WJC10195</strain>
    </source>
</reference>